<dbReference type="GO" id="GO:0016787">
    <property type="term" value="F:hydrolase activity"/>
    <property type="evidence" value="ECO:0007669"/>
    <property type="project" value="UniProtKB-KW"/>
</dbReference>
<dbReference type="InterPro" id="IPR022742">
    <property type="entry name" value="Hydrolase_4"/>
</dbReference>
<dbReference type="AlphaFoldDB" id="A0A9W9VE20"/>
<dbReference type="GeneID" id="81436851"/>
<accession>A0A9W9VE20</accession>
<name>A0A9W9VE20_9EURO</name>
<organism evidence="3 4">
    <name type="scientific">Penicillium cataractarum</name>
    <dbReference type="NCBI Taxonomy" id="2100454"/>
    <lineage>
        <taxon>Eukaryota</taxon>
        <taxon>Fungi</taxon>
        <taxon>Dikarya</taxon>
        <taxon>Ascomycota</taxon>
        <taxon>Pezizomycotina</taxon>
        <taxon>Eurotiomycetes</taxon>
        <taxon>Eurotiomycetidae</taxon>
        <taxon>Eurotiales</taxon>
        <taxon>Aspergillaceae</taxon>
        <taxon>Penicillium</taxon>
    </lineage>
</organism>
<gene>
    <name evidence="3" type="ORF">N7496_004743</name>
</gene>
<dbReference type="InterPro" id="IPR029058">
    <property type="entry name" value="AB_hydrolase_fold"/>
</dbReference>
<dbReference type="PRINTS" id="PR00412">
    <property type="entry name" value="EPOXHYDRLASE"/>
</dbReference>
<feature type="domain" description="Serine aminopeptidase S33" evidence="2">
    <location>
        <begin position="61"/>
        <end position="282"/>
    </location>
</feature>
<protein>
    <submittedName>
        <fullName evidence="3">Alpha/beta hydrolase</fullName>
    </submittedName>
</protein>
<reference evidence="3" key="2">
    <citation type="journal article" date="2023" name="IMA Fungus">
        <title>Comparative genomic study of the Penicillium genus elucidates a diverse pangenome and 15 lateral gene transfer events.</title>
        <authorList>
            <person name="Petersen C."/>
            <person name="Sorensen T."/>
            <person name="Nielsen M.R."/>
            <person name="Sondergaard T.E."/>
            <person name="Sorensen J.L."/>
            <person name="Fitzpatrick D.A."/>
            <person name="Frisvad J.C."/>
            <person name="Nielsen K.L."/>
        </authorList>
    </citation>
    <scope>NUCLEOTIDE SEQUENCE</scope>
    <source>
        <strain evidence="3">IBT 29864</strain>
    </source>
</reference>
<dbReference type="PANTHER" id="PTHR43798">
    <property type="entry name" value="MONOACYLGLYCEROL LIPASE"/>
    <property type="match status" value="1"/>
</dbReference>
<evidence type="ECO:0000259" key="2">
    <source>
        <dbReference type="Pfam" id="PF12146"/>
    </source>
</evidence>
<comment type="caution">
    <text evidence="3">The sequence shown here is derived from an EMBL/GenBank/DDBJ whole genome shotgun (WGS) entry which is preliminary data.</text>
</comment>
<dbReference type="EMBL" id="JAPZBS010000004">
    <property type="protein sequence ID" value="KAJ5377334.1"/>
    <property type="molecule type" value="Genomic_DNA"/>
</dbReference>
<evidence type="ECO:0000313" key="4">
    <source>
        <dbReference type="Proteomes" id="UP001147782"/>
    </source>
</evidence>
<dbReference type="Gene3D" id="3.40.50.1820">
    <property type="entry name" value="alpha/beta hydrolase"/>
    <property type="match status" value="1"/>
</dbReference>
<dbReference type="InterPro" id="IPR050266">
    <property type="entry name" value="AB_hydrolase_sf"/>
</dbReference>
<dbReference type="SUPFAM" id="SSF53474">
    <property type="entry name" value="alpha/beta-Hydrolases"/>
    <property type="match status" value="1"/>
</dbReference>
<keyword evidence="4" id="KW-1185">Reference proteome</keyword>
<dbReference type="Proteomes" id="UP001147782">
    <property type="component" value="Unassembled WGS sequence"/>
</dbReference>
<dbReference type="OrthoDB" id="2498029at2759"/>
<sequence length="295" mass="32409">MESCSFQTSPNSVIHAHITRPAKEHSKPLLLFLHYWGGSSQTWHKLTDLDSSTSLSVLYPTIAIDLRGWGQSTGPTDKSGKVYSINEMASDVATLLAHLSEDHTKEDLLEHGFLLVGHSMGAKVALATIGLLNNNLQGLLKGLVLVGPAPPIALDLPPEMKAQQLLAYESEDSVRWTVNNVLAKPGNLSESDIELVAQDSLRGTTFAKVGWLSYGMQEDISQDVQKALASRPGLQACVIVGELDIVETRERTEKEVVHFLRQNGVEVPLTVVEGVQHLIPLEDPESIYKEISRYW</sequence>
<evidence type="ECO:0000256" key="1">
    <source>
        <dbReference type="ARBA" id="ARBA00022801"/>
    </source>
</evidence>
<proteinExistence type="predicted"/>
<dbReference type="GO" id="GO:0072330">
    <property type="term" value="P:monocarboxylic acid biosynthetic process"/>
    <property type="evidence" value="ECO:0007669"/>
    <property type="project" value="UniProtKB-ARBA"/>
</dbReference>
<dbReference type="GO" id="GO:0016020">
    <property type="term" value="C:membrane"/>
    <property type="evidence" value="ECO:0007669"/>
    <property type="project" value="TreeGrafter"/>
</dbReference>
<dbReference type="RefSeq" id="XP_056556197.1">
    <property type="nucleotide sequence ID" value="XM_056697672.1"/>
</dbReference>
<dbReference type="GO" id="GO:0017000">
    <property type="term" value="P:antibiotic biosynthetic process"/>
    <property type="evidence" value="ECO:0007669"/>
    <property type="project" value="UniProtKB-ARBA"/>
</dbReference>
<reference evidence="3" key="1">
    <citation type="submission" date="2022-11" db="EMBL/GenBank/DDBJ databases">
        <authorList>
            <person name="Petersen C."/>
        </authorList>
    </citation>
    <scope>NUCLEOTIDE SEQUENCE</scope>
    <source>
        <strain evidence="3">IBT 29864</strain>
    </source>
</reference>
<dbReference type="Pfam" id="PF12146">
    <property type="entry name" value="Hydrolase_4"/>
    <property type="match status" value="1"/>
</dbReference>
<dbReference type="InterPro" id="IPR000639">
    <property type="entry name" value="Epox_hydrolase-like"/>
</dbReference>
<keyword evidence="1 3" id="KW-0378">Hydrolase</keyword>
<dbReference type="PANTHER" id="PTHR43798:SF31">
    <property type="entry name" value="AB HYDROLASE SUPERFAMILY PROTEIN YCLE"/>
    <property type="match status" value="1"/>
</dbReference>
<evidence type="ECO:0000313" key="3">
    <source>
        <dbReference type="EMBL" id="KAJ5377334.1"/>
    </source>
</evidence>